<evidence type="ECO:0000313" key="3">
    <source>
        <dbReference type="Proteomes" id="UP000800094"/>
    </source>
</evidence>
<sequence>NEAQPALEHLAGSSAARERALRRFDRDEPPPYVSSTEEDPEEGYERLALQAAGAIMPDEMNRLLNEPLDDAERDRVALGLASSGRQRAYHPGERYDKELELEKYRIETWASRSANDETKDYLRQLGSAKKGRAGRERVNIIARRNIRRRWQKLGVWNPAWGIPGRADNPDLSDETYDWKWRWQQDVPDAGWLPKTHKIAQNPDHPVTRVVQLREGVRRGEHSPVQPRSCLGEDASISQAESFITSRPWFMFRVELREEGQRLERVSAQIRRHYDLSAPTIVKGRWKDRGDWQAGWQKSTGDELIGWKWRHESPSPEPEDLSGLNNLATFEFSPSEADALEAIPPPTPTPP</sequence>
<proteinExistence type="predicted"/>
<feature type="compositionally biased region" description="Basic and acidic residues" evidence="1">
    <location>
        <begin position="16"/>
        <end position="29"/>
    </location>
</feature>
<dbReference type="GeneID" id="54575890"/>
<dbReference type="RefSeq" id="XP_033680060.1">
    <property type="nucleotide sequence ID" value="XM_033822560.1"/>
</dbReference>
<feature type="region of interest" description="Disordered" evidence="1">
    <location>
        <begin position="1"/>
        <end position="43"/>
    </location>
</feature>
<evidence type="ECO:0000313" key="2">
    <source>
        <dbReference type="EMBL" id="KAF2245056.1"/>
    </source>
</evidence>
<accession>A0A6A6I444</accession>
<dbReference type="OrthoDB" id="5137723at2759"/>
<name>A0A6A6I444_9PLEO</name>
<feature type="region of interest" description="Disordered" evidence="1">
    <location>
        <begin position="306"/>
        <end position="327"/>
    </location>
</feature>
<dbReference type="EMBL" id="ML987201">
    <property type="protein sequence ID" value="KAF2245056.1"/>
    <property type="molecule type" value="Genomic_DNA"/>
</dbReference>
<protein>
    <submittedName>
        <fullName evidence="2">Uncharacterized protein</fullName>
    </submittedName>
</protein>
<feature type="non-terminal residue" evidence="2">
    <location>
        <position position="1"/>
    </location>
</feature>
<reference evidence="2" key="1">
    <citation type="journal article" date="2020" name="Stud. Mycol.">
        <title>101 Dothideomycetes genomes: a test case for predicting lifestyles and emergence of pathogens.</title>
        <authorList>
            <person name="Haridas S."/>
            <person name="Albert R."/>
            <person name="Binder M."/>
            <person name="Bloem J."/>
            <person name="Labutti K."/>
            <person name="Salamov A."/>
            <person name="Andreopoulos B."/>
            <person name="Baker S."/>
            <person name="Barry K."/>
            <person name="Bills G."/>
            <person name="Bluhm B."/>
            <person name="Cannon C."/>
            <person name="Castanera R."/>
            <person name="Culley D."/>
            <person name="Daum C."/>
            <person name="Ezra D."/>
            <person name="Gonzalez J."/>
            <person name="Henrissat B."/>
            <person name="Kuo A."/>
            <person name="Liang C."/>
            <person name="Lipzen A."/>
            <person name="Lutzoni F."/>
            <person name="Magnuson J."/>
            <person name="Mondo S."/>
            <person name="Nolan M."/>
            <person name="Ohm R."/>
            <person name="Pangilinan J."/>
            <person name="Park H.-J."/>
            <person name="Ramirez L."/>
            <person name="Alfaro M."/>
            <person name="Sun H."/>
            <person name="Tritt A."/>
            <person name="Yoshinaga Y."/>
            <person name="Zwiers L.-H."/>
            <person name="Turgeon B."/>
            <person name="Goodwin S."/>
            <person name="Spatafora J."/>
            <person name="Crous P."/>
            <person name="Grigoriev I."/>
        </authorList>
    </citation>
    <scope>NUCLEOTIDE SEQUENCE</scope>
    <source>
        <strain evidence="2">CBS 122368</strain>
    </source>
</reference>
<gene>
    <name evidence="2" type="ORF">BU26DRAFT_379605</name>
</gene>
<keyword evidence="3" id="KW-1185">Reference proteome</keyword>
<organism evidence="2 3">
    <name type="scientific">Trematosphaeria pertusa</name>
    <dbReference type="NCBI Taxonomy" id="390896"/>
    <lineage>
        <taxon>Eukaryota</taxon>
        <taxon>Fungi</taxon>
        <taxon>Dikarya</taxon>
        <taxon>Ascomycota</taxon>
        <taxon>Pezizomycotina</taxon>
        <taxon>Dothideomycetes</taxon>
        <taxon>Pleosporomycetidae</taxon>
        <taxon>Pleosporales</taxon>
        <taxon>Massarineae</taxon>
        <taxon>Trematosphaeriaceae</taxon>
        <taxon>Trematosphaeria</taxon>
    </lineage>
</organism>
<feature type="non-terminal residue" evidence="2">
    <location>
        <position position="350"/>
    </location>
</feature>
<evidence type="ECO:0000256" key="1">
    <source>
        <dbReference type="SAM" id="MobiDB-lite"/>
    </source>
</evidence>
<dbReference type="AlphaFoldDB" id="A0A6A6I444"/>
<dbReference type="Proteomes" id="UP000800094">
    <property type="component" value="Unassembled WGS sequence"/>
</dbReference>